<dbReference type="Proteomes" id="UP000285326">
    <property type="component" value="Unassembled WGS sequence"/>
</dbReference>
<dbReference type="GO" id="GO:0003887">
    <property type="term" value="F:DNA-directed DNA polymerase activity"/>
    <property type="evidence" value="ECO:0007669"/>
    <property type="project" value="UniProtKB-KW"/>
</dbReference>
<keyword evidence="3" id="KW-0808">Transferase</keyword>
<reference evidence="10 11" key="1">
    <citation type="journal article" date="2018" name="BMC Genomics">
        <title>Comparative genome analyses reveal sequence features reflecting distinct modes of host-adaptation between dicot and monocot powdery mildew.</title>
        <authorList>
            <person name="Wu Y."/>
            <person name="Ma X."/>
            <person name="Pan Z."/>
            <person name="Kale S.D."/>
            <person name="Song Y."/>
            <person name="King H."/>
            <person name="Zhang Q."/>
            <person name="Presley C."/>
            <person name="Deng X."/>
            <person name="Wei C.I."/>
            <person name="Xiao S."/>
        </authorList>
    </citation>
    <scope>NUCLEOTIDE SEQUENCE [LARGE SCALE GENOMIC DNA]</scope>
    <source>
        <strain evidence="10">UMSG1</strain>
    </source>
</reference>
<dbReference type="GO" id="GO:0006260">
    <property type="term" value="P:DNA replication"/>
    <property type="evidence" value="ECO:0007669"/>
    <property type="project" value="UniProtKB-KW"/>
</dbReference>
<evidence type="ECO:0000256" key="3">
    <source>
        <dbReference type="ARBA" id="ARBA00022679"/>
    </source>
</evidence>
<dbReference type="EMBL" id="MCBS01021375">
    <property type="protein sequence ID" value="RKF78185.1"/>
    <property type="molecule type" value="Genomic_DNA"/>
</dbReference>
<protein>
    <recommendedName>
        <fullName evidence="2">DNA-directed DNA polymerase</fullName>
        <ecNumber evidence="2">2.7.7.7</ecNumber>
    </recommendedName>
</protein>
<dbReference type="InterPro" id="IPR043502">
    <property type="entry name" value="DNA/RNA_pol_sf"/>
</dbReference>
<evidence type="ECO:0000313" key="11">
    <source>
        <dbReference type="Proteomes" id="UP000285326"/>
    </source>
</evidence>
<dbReference type="Gene3D" id="1.10.287.690">
    <property type="entry name" value="Helix hairpin bin"/>
    <property type="match status" value="1"/>
</dbReference>
<organism evidence="10 11">
    <name type="scientific">Golovinomyces cichoracearum</name>
    <dbReference type="NCBI Taxonomy" id="62708"/>
    <lineage>
        <taxon>Eukaryota</taxon>
        <taxon>Fungi</taxon>
        <taxon>Dikarya</taxon>
        <taxon>Ascomycota</taxon>
        <taxon>Pezizomycotina</taxon>
        <taxon>Leotiomycetes</taxon>
        <taxon>Erysiphales</taxon>
        <taxon>Erysiphaceae</taxon>
        <taxon>Golovinomyces</taxon>
    </lineage>
</organism>
<keyword evidence="7" id="KW-0238">DNA-binding</keyword>
<gene>
    <name evidence="10" type="ORF">GcM1_213017</name>
</gene>
<keyword evidence="6" id="KW-0239">DNA-directed DNA polymerase</keyword>
<evidence type="ECO:0000313" key="10">
    <source>
        <dbReference type="EMBL" id="RKF78185.1"/>
    </source>
</evidence>
<evidence type="ECO:0000259" key="9">
    <source>
        <dbReference type="Pfam" id="PF03175"/>
    </source>
</evidence>
<sequence>MKTETLDYLEKDLICLINVMSTFNKSIFDKFQVNTTKVRSYSALSKLVYTTNFYNETSHKIPVIDGYIEKIIRQGYYGGLVDVVEHLVTNAFKYDANSHYPAAMLNDMPVGDPVISDEKDINKVFGYCHAKVTAPSEEILTHPTLPFRDTSGVTTCPRGNFEGVWFSEELKDNIKRGYKVEIVSSVVFKRGKGLFDKFINNLFSSKAKAKEEGDSVGELVYKLLMNSFYGKCGQLELENTYSMVENDKLDQYGKTHNYDLAQEFDKLTLIRENCKFHPALVELLKENRKGVVKNHNTSGKGIEDNTRLPSKPSNGVKSCVAIAAAITAYARVTLNRYKNIPGNKYLGGDTDSVIMQKRLASEYVGKELGMMKFEDDIPFGLFADKKLYYAINSKGKENIKSRGVGKDFNRKDILKLPHFLLMLAGHVVSVNKTKFVITQNGAVEIKNVSLHTKIQKLTYQNVLIELEGYLSNPNHPKYHIARYITSLRNISDSEMKVLLMSDSKYLLKLFYIKPIQKEGDNINVFSRVNTESLTIYNANRFKVVLHPKVTSTTLDKKYLSHPPPENLNTSQAG</sequence>
<feature type="domain" description="DNA-directed DNA polymerase family B mitochondria/virus" evidence="9">
    <location>
        <begin position="1"/>
        <end position="269"/>
    </location>
</feature>
<dbReference type="SUPFAM" id="SSF56672">
    <property type="entry name" value="DNA/RNA polymerases"/>
    <property type="match status" value="1"/>
</dbReference>
<evidence type="ECO:0000256" key="5">
    <source>
        <dbReference type="ARBA" id="ARBA00022705"/>
    </source>
</evidence>
<comment type="similarity">
    <text evidence="1">Belongs to the DNA polymerase type-B family.</text>
</comment>
<evidence type="ECO:0000256" key="8">
    <source>
        <dbReference type="ARBA" id="ARBA00049244"/>
    </source>
</evidence>
<comment type="catalytic activity">
    <reaction evidence="8">
        <text>DNA(n) + a 2'-deoxyribonucleoside 5'-triphosphate = DNA(n+1) + diphosphate</text>
        <dbReference type="Rhea" id="RHEA:22508"/>
        <dbReference type="Rhea" id="RHEA-COMP:17339"/>
        <dbReference type="Rhea" id="RHEA-COMP:17340"/>
        <dbReference type="ChEBI" id="CHEBI:33019"/>
        <dbReference type="ChEBI" id="CHEBI:61560"/>
        <dbReference type="ChEBI" id="CHEBI:173112"/>
        <dbReference type="EC" id="2.7.7.7"/>
    </reaction>
</comment>
<proteinExistence type="inferred from homology"/>
<dbReference type="PANTHER" id="PTHR33568">
    <property type="entry name" value="DNA POLYMERASE"/>
    <property type="match status" value="1"/>
</dbReference>
<evidence type="ECO:0000256" key="2">
    <source>
        <dbReference type="ARBA" id="ARBA00012417"/>
    </source>
</evidence>
<accession>A0A420IUJ4</accession>
<keyword evidence="5" id="KW-0235">DNA replication</keyword>
<dbReference type="Pfam" id="PF03175">
    <property type="entry name" value="DNA_pol_B_2"/>
    <property type="match status" value="1"/>
</dbReference>
<dbReference type="Gene3D" id="3.90.1600.10">
    <property type="entry name" value="Palm domain of DNA polymerase"/>
    <property type="match status" value="2"/>
</dbReference>
<dbReference type="InterPro" id="IPR004868">
    <property type="entry name" value="DNA-dir_DNA_pol_B_mt/vir"/>
</dbReference>
<comment type="caution">
    <text evidence="10">The sequence shown here is derived from an EMBL/GenBank/DDBJ whole genome shotgun (WGS) entry which is preliminary data.</text>
</comment>
<dbReference type="GO" id="GO:0003677">
    <property type="term" value="F:DNA binding"/>
    <property type="evidence" value="ECO:0007669"/>
    <property type="project" value="UniProtKB-KW"/>
</dbReference>
<evidence type="ECO:0000256" key="1">
    <source>
        <dbReference type="ARBA" id="ARBA00005755"/>
    </source>
</evidence>
<dbReference type="EC" id="2.7.7.7" evidence="2"/>
<evidence type="ECO:0000256" key="6">
    <source>
        <dbReference type="ARBA" id="ARBA00022932"/>
    </source>
</evidence>
<evidence type="ECO:0000256" key="7">
    <source>
        <dbReference type="ARBA" id="ARBA00023125"/>
    </source>
</evidence>
<dbReference type="GO" id="GO:0000166">
    <property type="term" value="F:nucleotide binding"/>
    <property type="evidence" value="ECO:0007669"/>
    <property type="project" value="InterPro"/>
</dbReference>
<dbReference type="PANTHER" id="PTHR33568:SF3">
    <property type="entry name" value="DNA-DIRECTED DNA POLYMERASE"/>
    <property type="match status" value="1"/>
</dbReference>
<dbReference type="InterPro" id="IPR023211">
    <property type="entry name" value="DNA_pol_palm_dom_sf"/>
</dbReference>
<dbReference type="AlphaFoldDB" id="A0A420IUJ4"/>
<evidence type="ECO:0000256" key="4">
    <source>
        <dbReference type="ARBA" id="ARBA00022695"/>
    </source>
</evidence>
<name>A0A420IUJ4_9PEZI</name>
<keyword evidence="4" id="KW-0548">Nucleotidyltransferase</keyword>